<dbReference type="FunFam" id="2.20.70.10:FF:000035">
    <property type="entry name" value="Salvador homolog 1 (Drosophila)"/>
    <property type="match status" value="1"/>
</dbReference>
<dbReference type="GO" id="GO:0005829">
    <property type="term" value="C:cytosol"/>
    <property type="evidence" value="ECO:0007669"/>
    <property type="project" value="TreeGrafter"/>
</dbReference>
<dbReference type="GO" id="GO:0006915">
    <property type="term" value="P:apoptotic process"/>
    <property type="evidence" value="ECO:0007669"/>
    <property type="project" value="InterPro"/>
</dbReference>
<protein>
    <submittedName>
        <fullName evidence="7">Protein salvador homolog 1-like</fullName>
    </submittedName>
</protein>
<feature type="compositionally biased region" description="Low complexity" evidence="3">
    <location>
        <begin position="43"/>
        <end position="54"/>
    </location>
</feature>
<dbReference type="CDD" id="cd00201">
    <property type="entry name" value="WW"/>
    <property type="match status" value="2"/>
</dbReference>
<keyword evidence="6" id="KW-1185">Reference proteome</keyword>
<feature type="compositionally biased region" description="Basic and acidic residues" evidence="3">
    <location>
        <begin position="1"/>
        <end position="10"/>
    </location>
</feature>
<feature type="region of interest" description="Disordered" evidence="3">
    <location>
        <begin position="210"/>
        <end position="247"/>
    </location>
</feature>
<dbReference type="AlphaFoldDB" id="A0A8B7YN89"/>
<dbReference type="GO" id="GO:0043065">
    <property type="term" value="P:positive regulation of apoptotic process"/>
    <property type="evidence" value="ECO:0007669"/>
    <property type="project" value="TreeGrafter"/>
</dbReference>
<feature type="compositionally biased region" description="Polar residues" evidence="3">
    <location>
        <begin position="76"/>
        <end position="89"/>
    </location>
</feature>
<dbReference type="InterPro" id="IPR001202">
    <property type="entry name" value="WW_dom"/>
</dbReference>
<evidence type="ECO:0000256" key="1">
    <source>
        <dbReference type="ARBA" id="ARBA00022553"/>
    </source>
</evidence>
<dbReference type="SUPFAM" id="SSF51045">
    <property type="entry name" value="WW domain"/>
    <property type="match status" value="2"/>
</dbReference>
<keyword evidence="1" id="KW-0597">Phosphoprotein</keyword>
<dbReference type="GO" id="GO:0008285">
    <property type="term" value="P:negative regulation of cell population proliferation"/>
    <property type="evidence" value="ECO:0007669"/>
    <property type="project" value="TreeGrafter"/>
</dbReference>
<evidence type="ECO:0000313" key="6">
    <source>
        <dbReference type="Proteomes" id="UP000694845"/>
    </source>
</evidence>
<dbReference type="OMA" id="AARYYYP"/>
<dbReference type="Pfam" id="PF00397">
    <property type="entry name" value="WW"/>
    <property type="match status" value="1"/>
</dbReference>
<proteinExistence type="predicted"/>
<organism evidence="6 7">
    <name type="scientific">Acanthaster planci</name>
    <name type="common">Crown-of-thorns starfish</name>
    <dbReference type="NCBI Taxonomy" id="133434"/>
    <lineage>
        <taxon>Eukaryota</taxon>
        <taxon>Metazoa</taxon>
        <taxon>Echinodermata</taxon>
        <taxon>Eleutherozoa</taxon>
        <taxon>Asterozoa</taxon>
        <taxon>Asteroidea</taxon>
        <taxon>Valvatacea</taxon>
        <taxon>Valvatida</taxon>
        <taxon>Acanthasteridae</taxon>
        <taxon>Acanthaster</taxon>
    </lineage>
</organism>
<feature type="domain" description="SARAH" evidence="5">
    <location>
        <begin position="279"/>
        <end position="326"/>
    </location>
</feature>
<gene>
    <name evidence="7" type="primary">LOC110981454</name>
</gene>
<dbReference type="PANTHER" id="PTHR47522:SF2">
    <property type="entry name" value="PROTEIN SALVADOR HOMOLOG 1"/>
    <property type="match status" value="1"/>
</dbReference>
<accession>A0A8B7YN89</accession>
<dbReference type="PROSITE" id="PS50951">
    <property type="entry name" value="SARAH"/>
    <property type="match status" value="1"/>
</dbReference>
<dbReference type="GeneID" id="110981454"/>
<name>A0A8B7YN89_ACAPL</name>
<dbReference type="OrthoDB" id="5339429at2759"/>
<dbReference type="SMART" id="SM00456">
    <property type="entry name" value="WW"/>
    <property type="match status" value="2"/>
</dbReference>
<evidence type="ECO:0000259" key="5">
    <source>
        <dbReference type="PROSITE" id="PS50951"/>
    </source>
</evidence>
<dbReference type="InterPro" id="IPR030030">
    <property type="entry name" value="Sav"/>
</dbReference>
<keyword evidence="2" id="KW-0677">Repeat</keyword>
<feature type="region of interest" description="Disordered" evidence="3">
    <location>
        <begin position="1"/>
        <end position="95"/>
    </location>
</feature>
<evidence type="ECO:0000313" key="7">
    <source>
        <dbReference type="RefSeq" id="XP_022094734.1"/>
    </source>
</evidence>
<dbReference type="GO" id="GO:0060090">
    <property type="term" value="F:molecular adaptor activity"/>
    <property type="evidence" value="ECO:0007669"/>
    <property type="project" value="InterPro"/>
</dbReference>
<feature type="domain" description="WW" evidence="4">
    <location>
        <begin position="174"/>
        <end position="207"/>
    </location>
</feature>
<sequence>MILSRKKDSSKPLTSEGIAGKYTKRESSPILQSYMSPVVRHGPSTSRRQTPPSSMQHSGASSHDAPVPGAGRYSRSPHSSAQSLTSSAEDTGVSSYSSRYTSSVASLPSRGQYVQDVAPVSSSVGNLRHPPLPSVNLAHPLPPGWTVDRTMRGRIYFIDHNTQTTHWSHPMEKEGLPAGWEKVESPEHGVYYINHISKMAQYHHPCARNIPRYEPPPPAPKQLPITHPHRGGGGHPHAPGADEHPGGQHVWVPANPYLYAQIPDWLEVYYKASPKHDHKLKWELFRLHELDAFQGMLSRLCKRDLEEVVMDYEAYRFALLREMDQRLVRSKKMQQQALQQPSPETKV</sequence>
<dbReference type="Proteomes" id="UP000694845">
    <property type="component" value="Unplaced"/>
</dbReference>
<dbReference type="KEGG" id="aplc:110981454"/>
<dbReference type="PANTHER" id="PTHR47522">
    <property type="entry name" value="SALVADOR FAMILY WW DOMAIN-CONTAINING PROTEIN 1"/>
    <property type="match status" value="1"/>
</dbReference>
<dbReference type="RefSeq" id="XP_022094734.1">
    <property type="nucleotide sequence ID" value="XM_022239042.1"/>
</dbReference>
<dbReference type="Gene3D" id="2.20.70.10">
    <property type="match status" value="2"/>
</dbReference>
<dbReference type="GO" id="GO:0035329">
    <property type="term" value="P:hippo signaling"/>
    <property type="evidence" value="ECO:0007669"/>
    <property type="project" value="InterPro"/>
</dbReference>
<dbReference type="InterPro" id="IPR011524">
    <property type="entry name" value="SARAH_dom"/>
</dbReference>
<evidence type="ECO:0000256" key="2">
    <source>
        <dbReference type="ARBA" id="ARBA00022737"/>
    </source>
</evidence>
<dbReference type="CTD" id="60485"/>
<dbReference type="PROSITE" id="PS50020">
    <property type="entry name" value="WW_DOMAIN_2"/>
    <property type="match status" value="2"/>
</dbReference>
<evidence type="ECO:0000256" key="3">
    <source>
        <dbReference type="SAM" id="MobiDB-lite"/>
    </source>
</evidence>
<feature type="domain" description="WW" evidence="4">
    <location>
        <begin position="139"/>
        <end position="172"/>
    </location>
</feature>
<reference evidence="7" key="1">
    <citation type="submission" date="2025-08" db="UniProtKB">
        <authorList>
            <consortium name="RefSeq"/>
        </authorList>
    </citation>
    <scope>IDENTIFICATION</scope>
</reference>
<dbReference type="CDD" id="cd21433">
    <property type="entry name" value="SARAH_Sav"/>
    <property type="match status" value="1"/>
</dbReference>
<dbReference type="InterPro" id="IPR036020">
    <property type="entry name" value="WW_dom_sf"/>
</dbReference>
<evidence type="ECO:0000259" key="4">
    <source>
        <dbReference type="PROSITE" id="PS50020"/>
    </source>
</evidence>